<dbReference type="Proteomes" id="UP001595733">
    <property type="component" value="Unassembled WGS sequence"/>
</dbReference>
<evidence type="ECO:0000313" key="3">
    <source>
        <dbReference type="Proteomes" id="UP001595733"/>
    </source>
</evidence>
<organism evidence="2 3">
    <name type="scientific">Chryseomicrobium palamuruense</name>
    <dbReference type="NCBI Taxonomy" id="682973"/>
    <lineage>
        <taxon>Bacteria</taxon>
        <taxon>Bacillati</taxon>
        <taxon>Bacillota</taxon>
        <taxon>Bacilli</taxon>
        <taxon>Bacillales</taxon>
        <taxon>Caryophanaceae</taxon>
        <taxon>Chryseomicrobium</taxon>
    </lineage>
</organism>
<keyword evidence="1" id="KW-0472">Membrane</keyword>
<keyword evidence="1" id="KW-1133">Transmembrane helix</keyword>
<gene>
    <name evidence="2" type="ORF">ACFO0S_07155</name>
</gene>
<proteinExistence type="predicted"/>
<protein>
    <submittedName>
        <fullName evidence="2">Uncharacterized protein</fullName>
    </submittedName>
</protein>
<feature type="transmembrane region" description="Helical" evidence="1">
    <location>
        <begin position="7"/>
        <end position="24"/>
    </location>
</feature>
<keyword evidence="1" id="KW-0812">Transmembrane</keyword>
<name>A0ABV8UWC0_9BACL</name>
<comment type="caution">
    <text evidence="2">The sequence shown here is derived from an EMBL/GenBank/DDBJ whole genome shotgun (WGS) entry which is preliminary data.</text>
</comment>
<evidence type="ECO:0000256" key="1">
    <source>
        <dbReference type="SAM" id="Phobius"/>
    </source>
</evidence>
<reference evidence="3" key="1">
    <citation type="journal article" date="2019" name="Int. J. Syst. Evol. Microbiol.">
        <title>The Global Catalogue of Microorganisms (GCM) 10K type strain sequencing project: providing services to taxonomists for standard genome sequencing and annotation.</title>
        <authorList>
            <consortium name="The Broad Institute Genomics Platform"/>
            <consortium name="The Broad Institute Genome Sequencing Center for Infectious Disease"/>
            <person name="Wu L."/>
            <person name="Ma J."/>
        </authorList>
    </citation>
    <scope>NUCLEOTIDE SEQUENCE [LARGE SCALE GENOMIC DNA]</scope>
    <source>
        <strain evidence="3">CCUG 50353</strain>
    </source>
</reference>
<accession>A0ABV8UWC0</accession>
<keyword evidence="3" id="KW-1185">Reference proteome</keyword>
<dbReference type="RefSeq" id="WP_378141100.1">
    <property type="nucleotide sequence ID" value="NZ_JBHSEF010000020.1"/>
</dbReference>
<evidence type="ECO:0000313" key="2">
    <source>
        <dbReference type="EMBL" id="MFC4354828.1"/>
    </source>
</evidence>
<sequence length="104" mass="12335">MKFKKLILIFILVLIVFLITFYIYSQNTAIQSSTTENIQVIKKDNTTEEHWIVISNGKQIYIENFSIWALIQENENYTIIYDEMKKSGRYKLRTIVPGDYNGQF</sequence>
<dbReference type="EMBL" id="JBHSEF010000020">
    <property type="protein sequence ID" value="MFC4354828.1"/>
    <property type="molecule type" value="Genomic_DNA"/>
</dbReference>